<sequence>MTIAVGDGFGAPRAVSAELSGAAALAGGVRLILGWLPVPDPALDFGAFADVRTAMPGWGLRAGVAAGTVRFPPVRLSAVPALLHGPWRPDLLIASVVPAGSGFAFGTEVSWQRAAIASGATVAGVVAHRSPGSDAGPPLPREQVIVVGESTEPPAVLPNSVPRPEQMAIAQELLALIPESIRLQVGPGPVTTALLHELTVPVRIDSGILPEPVVGLAERGLLLGEPVCTYLAGGPRLHQWADGRPLLHPIEYTHDFGRLSADPLFAVNTAIEIDFDGQVNVEGTAAAVFGGIGGHADYAAAGARSVGGLSIIAVPTQHNGQSTLVSTLSRPVSTPAHDVDMVVTEFGAVDVRGLSRSERREALGELWSRNPELPRG</sequence>
<organism evidence="2 3">
    <name type="scientific">Streptomyces asiaticus subsp. ignotus</name>
    <dbReference type="NCBI Taxonomy" id="3098222"/>
    <lineage>
        <taxon>Bacteria</taxon>
        <taxon>Bacillati</taxon>
        <taxon>Actinomycetota</taxon>
        <taxon>Actinomycetes</taxon>
        <taxon>Kitasatosporales</taxon>
        <taxon>Streptomycetaceae</taxon>
        <taxon>Streptomyces</taxon>
        <taxon>Streptomyces violaceusniger group</taxon>
    </lineage>
</organism>
<evidence type="ECO:0000313" key="2">
    <source>
        <dbReference type="EMBL" id="MEE4599432.1"/>
    </source>
</evidence>
<name>A0ABU7QDF7_9ACTN</name>
<keyword evidence="2" id="KW-0378">Hydrolase</keyword>
<dbReference type="Gene3D" id="3.40.1080.10">
    <property type="entry name" value="Glutaconate Coenzyme A-transferase"/>
    <property type="match status" value="1"/>
</dbReference>
<dbReference type="InterPro" id="IPR037171">
    <property type="entry name" value="NagB/RpiA_transferase-like"/>
</dbReference>
<dbReference type="Proteomes" id="UP001354709">
    <property type="component" value="Unassembled WGS sequence"/>
</dbReference>
<dbReference type="SUPFAM" id="SSF100950">
    <property type="entry name" value="NagB/RpiA/CoA transferase-like"/>
    <property type="match status" value="1"/>
</dbReference>
<dbReference type="Pfam" id="PF13336">
    <property type="entry name" value="AcetylCoA_hyd_C"/>
    <property type="match status" value="1"/>
</dbReference>
<dbReference type="GO" id="GO:0016787">
    <property type="term" value="F:hydrolase activity"/>
    <property type="evidence" value="ECO:0007669"/>
    <property type="project" value="UniProtKB-KW"/>
</dbReference>
<accession>A0ABU7QDF7</accession>
<dbReference type="RefSeq" id="WP_330816678.1">
    <property type="nucleotide sequence ID" value="NZ_JAZBJO010000081.1"/>
</dbReference>
<reference evidence="2 3" key="1">
    <citation type="submission" date="2023-11" db="EMBL/GenBank/DDBJ databases">
        <title>30 novel species of actinomycetes from the DSMZ collection.</title>
        <authorList>
            <person name="Nouioui I."/>
        </authorList>
    </citation>
    <scope>NUCLEOTIDE SEQUENCE [LARGE SCALE GENOMIC DNA]</scope>
    <source>
        <strain evidence="2 3">DSM 41524</strain>
    </source>
</reference>
<evidence type="ECO:0000313" key="3">
    <source>
        <dbReference type="Proteomes" id="UP001354709"/>
    </source>
</evidence>
<dbReference type="InterPro" id="IPR026888">
    <property type="entry name" value="AcetylCoA_hyd_C"/>
</dbReference>
<dbReference type="Gene3D" id="3.40.1080.20">
    <property type="entry name" value="Acetyl-CoA hydrolase/transferase C-terminal domain"/>
    <property type="match status" value="1"/>
</dbReference>
<dbReference type="EMBL" id="JAZBJO010000081">
    <property type="protein sequence ID" value="MEE4599432.1"/>
    <property type="molecule type" value="Genomic_DNA"/>
</dbReference>
<proteinExistence type="predicted"/>
<dbReference type="PANTHER" id="PTHR21432:SF20">
    <property type="entry name" value="ACETYL-COA HYDROLASE"/>
    <property type="match status" value="1"/>
</dbReference>
<dbReference type="InterPro" id="IPR038460">
    <property type="entry name" value="AcetylCoA_hyd_C_sf"/>
</dbReference>
<comment type="caution">
    <text evidence="2">The sequence shown here is derived from an EMBL/GenBank/DDBJ whole genome shotgun (WGS) entry which is preliminary data.</text>
</comment>
<dbReference type="PANTHER" id="PTHR21432">
    <property type="entry name" value="ACETYL-COA HYDROLASE-RELATED"/>
    <property type="match status" value="1"/>
</dbReference>
<evidence type="ECO:0000259" key="1">
    <source>
        <dbReference type="Pfam" id="PF13336"/>
    </source>
</evidence>
<gene>
    <name evidence="2" type="ORF">V2J94_47900</name>
</gene>
<feature type="domain" description="Acetyl-CoA hydrolase/transferase C-terminal" evidence="1">
    <location>
        <begin position="235"/>
        <end position="363"/>
    </location>
</feature>
<keyword evidence="3" id="KW-1185">Reference proteome</keyword>
<protein>
    <submittedName>
        <fullName evidence="2">Acetyl-CoA hydrolase/transferase C-terminal domain-containing protein</fullName>
    </submittedName>
</protein>
<dbReference type="InterPro" id="IPR046433">
    <property type="entry name" value="ActCoA_hydro"/>
</dbReference>